<dbReference type="EMBL" id="WRXO01000001">
    <property type="protein sequence ID" value="MVT40239.1"/>
    <property type="molecule type" value="Genomic_DNA"/>
</dbReference>
<proteinExistence type="predicted"/>
<reference evidence="1 2" key="1">
    <citation type="submission" date="2019-12" db="EMBL/GenBank/DDBJ databases">
        <title>The draft genomic sequence of strain Chitinophaga oryziterrae JCM 16595.</title>
        <authorList>
            <person name="Zhang X."/>
        </authorList>
    </citation>
    <scope>NUCLEOTIDE SEQUENCE [LARGE SCALE GENOMIC DNA]</scope>
    <source>
        <strain evidence="1 2">JCM 16595</strain>
    </source>
</reference>
<organism evidence="1 2">
    <name type="scientific">Chitinophaga oryziterrae</name>
    <dbReference type="NCBI Taxonomy" id="1031224"/>
    <lineage>
        <taxon>Bacteria</taxon>
        <taxon>Pseudomonadati</taxon>
        <taxon>Bacteroidota</taxon>
        <taxon>Chitinophagia</taxon>
        <taxon>Chitinophagales</taxon>
        <taxon>Chitinophagaceae</taxon>
        <taxon>Chitinophaga</taxon>
    </lineage>
</organism>
<sequence length="304" mass="35357">MNTEIMEKINSIALQQQSHLWDAMAAFITAGWLDQLEPEQQLLILHTIIFAQGDLGDKVDQLYKFNFETKTKTHIAKFKKQLNKQDTTNILVIEGFILMLQVYIDSIQDQHAVLYSYHQLGPFVSQEMRKNISSYTLTGKQPIYESEATNLFENLNNIHNTIRTLHYLSAYHISEAWDQYPVNTYNILELHQAQCLNVKQTFRDGLNTPDDHQITFYAQTWILELMNKNFKLGLKVAENPNAQQLTSQPFENYPELNQQLQSIHTPDPQREAIKAIFLDSMTKIQICFDNCLIDTLPIIKTFEQ</sequence>
<evidence type="ECO:0000313" key="2">
    <source>
        <dbReference type="Proteomes" id="UP000468388"/>
    </source>
</evidence>
<comment type="caution">
    <text evidence="1">The sequence shown here is derived from an EMBL/GenBank/DDBJ whole genome shotgun (WGS) entry which is preliminary data.</text>
</comment>
<keyword evidence="2" id="KW-1185">Reference proteome</keyword>
<gene>
    <name evidence="1" type="ORF">GO495_06575</name>
</gene>
<evidence type="ECO:0000313" key="1">
    <source>
        <dbReference type="EMBL" id="MVT40239.1"/>
    </source>
</evidence>
<dbReference type="AlphaFoldDB" id="A0A6N8J7P9"/>
<accession>A0A6N8J7P9</accession>
<dbReference type="Proteomes" id="UP000468388">
    <property type="component" value="Unassembled WGS sequence"/>
</dbReference>
<name>A0A6N8J7P9_9BACT</name>
<protein>
    <submittedName>
        <fullName evidence="1">Uncharacterized protein</fullName>
    </submittedName>
</protein>
<dbReference type="RefSeq" id="WP_157298865.1">
    <property type="nucleotide sequence ID" value="NZ_BAAAZB010000005.1"/>
</dbReference>
<dbReference type="OrthoDB" id="9828222at2"/>